<dbReference type="SMART" id="SM00338">
    <property type="entry name" value="BRLZ"/>
    <property type="match status" value="1"/>
</dbReference>
<dbReference type="FunCoup" id="A0A7R8UTH7">
    <property type="interactions" value="103"/>
</dbReference>
<evidence type="ECO:0000313" key="8">
    <source>
        <dbReference type="EMBL" id="CAD7086727.1"/>
    </source>
</evidence>
<dbReference type="SUPFAM" id="SSF57959">
    <property type="entry name" value="Leucine zipper domain"/>
    <property type="match status" value="1"/>
</dbReference>
<dbReference type="Gene3D" id="1.20.5.170">
    <property type="match status" value="1"/>
</dbReference>
<feature type="domain" description="BZIP" evidence="7">
    <location>
        <begin position="166"/>
        <end position="229"/>
    </location>
</feature>
<dbReference type="PANTHER" id="PTHR23351">
    <property type="entry name" value="FOS TRANSCRIPTION FACTOR-RELATED"/>
    <property type="match status" value="1"/>
</dbReference>
<gene>
    <name evidence="8" type="ORF">HERILL_LOCUS9478</name>
</gene>
<dbReference type="GO" id="GO:0005634">
    <property type="term" value="C:nucleus"/>
    <property type="evidence" value="ECO:0007669"/>
    <property type="project" value="UniProtKB-SubCell"/>
</dbReference>
<organism evidence="8 9">
    <name type="scientific">Hermetia illucens</name>
    <name type="common">Black soldier fly</name>
    <dbReference type="NCBI Taxonomy" id="343691"/>
    <lineage>
        <taxon>Eukaryota</taxon>
        <taxon>Metazoa</taxon>
        <taxon>Ecdysozoa</taxon>
        <taxon>Arthropoda</taxon>
        <taxon>Hexapoda</taxon>
        <taxon>Insecta</taxon>
        <taxon>Pterygota</taxon>
        <taxon>Neoptera</taxon>
        <taxon>Endopterygota</taxon>
        <taxon>Diptera</taxon>
        <taxon>Brachycera</taxon>
        <taxon>Stratiomyomorpha</taxon>
        <taxon>Stratiomyidae</taxon>
        <taxon>Hermetiinae</taxon>
        <taxon>Hermetia</taxon>
    </lineage>
</organism>
<evidence type="ECO:0000259" key="7">
    <source>
        <dbReference type="PROSITE" id="PS50217"/>
    </source>
</evidence>
<name>A0A7R8UTH7_HERIL</name>
<sequence>MFNLNIPTTSLLGIDGSSLCTTPKTPEILNSLMAMTNPLDNYTFTPATTAQQQLQQQTNATTISQNGNHQMISQDSNHSSCSGSPLDSPAGSNSTPSVQQTRSQLIKAGLKLTIQSKRKMSSSDSSSGTDQPNSKTSRKTCESSGEEEMDSRGSIKQNAGLTPEDEDRRRRRRERNKIAATKCRMKKRERTNNLVNESEQLETQNNDLKSTVRNLELERRKLFDMLQSHSSACIRPGGLQLDLNACQSPAYKYLNEIGLGDGPCETHQHPDQQQSQQQQRTITAIPPMTTIKYSRNNLRHQPQHQQTLSNLPSNDLQQQQLPNGYCKPSPTTHEMGYLNSPTQDICMHLHDITSQPTSTTHHTQHHHMHHHQITDAILNNDYIPNCENSNGGSTVDSTPDHVFKSELNEAQSPYTTVQSADRFLFESNCDTFDIKHSIATTPTYDNLLNKTDFLTNDTELLAQLTDATDSEFTDLDSGIAYSHITNGGCLA</sequence>
<dbReference type="Pfam" id="PF00170">
    <property type="entry name" value="bZIP_1"/>
    <property type="match status" value="1"/>
</dbReference>
<feature type="region of interest" description="Disordered" evidence="6">
    <location>
        <begin position="69"/>
        <end position="102"/>
    </location>
</feature>
<dbReference type="PRINTS" id="PR00042">
    <property type="entry name" value="LEUZIPPRFOS"/>
</dbReference>
<feature type="compositionally biased region" description="Polar residues" evidence="6">
    <location>
        <begin position="303"/>
        <end position="322"/>
    </location>
</feature>
<keyword evidence="4" id="KW-0804">Transcription</keyword>
<evidence type="ECO:0000256" key="3">
    <source>
        <dbReference type="ARBA" id="ARBA00023125"/>
    </source>
</evidence>
<reference evidence="8 9" key="1">
    <citation type="submission" date="2020-11" db="EMBL/GenBank/DDBJ databases">
        <authorList>
            <person name="Wallbank WR R."/>
            <person name="Pardo Diaz C."/>
            <person name="Kozak K."/>
            <person name="Martin S."/>
            <person name="Jiggins C."/>
            <person name="Moest M."/>
            <person name="Warren A I."/>
            <person name="Generalovic N T."/>
            <person name="Byers J.R.P. K."/>
            <person name="Montejo-Kovacevich G."/>
            <person name="Yen C E."/>
        </authorList>
    </citation>
    <scope>NUCLEOTIDE SEQUENCE [LARGE SCALE GENOMIC DNA]</scope>
</reference>
<keyword evidence="2" id="KW-0805">Transcription regulation</keyword>
<keyword evidence="3" id="KW-0238">DNA-binding</keyword>
<feature type="region of interest" description="Disordered" evidence="6">
    <location>
        <begin position="299"/>
        <end position="334"/>
    </location>
</feature>
<dbReference type="Proteomes" id="UP000594454">
    <property type="component" value="Chromosome 4"/>
</dbReference>
<dbReference type="AlphaFoldDB" id="A0A7R8UTH7"/>
<dbReference type="InterPro" id="IPR004827">
    <property type="entry name" value="bZIP"/>
</dbReference>
<keyword evidence="9" id="KW-1185">Reference proteome</keyword>
<dbReference type="PANTHER" id="PTHR23351:SF24">
    <property type="entry name" value="ACTIVATING TRANSCRIPTION FACTOR 3-RELATED"/>
    <property type="match status" value="1"/>
</dbReference>
<dbReference type="InParanoid" id="A0A7R8UTH7"/>
<dbReference type="EMBL" id="LR899012">
    <property type="protein sequence ID" value="CAD7086727.1"/>
    <property type="molecule type" value="Genomic_DNA"/>
</dbReference>
<comment type="subcellular location">
    <subcellularLocation>
        <location evidence="1">Nucleus</location>
    </subcellularLocation>
</comment>
<dbReference type="PROSITE" id="PS50217">
    <property type="entry name" value="BZIP"/>
    <property type="match status" value="1"/>
</dbReference>
<proteinExistence type="predicted"/>
<keyword evidence="5" id="KW-0539">Nucleus</keyword>
<dbReference type="GO" id="GO:0000981">
    <property type="term" value="F:DNA-binding transcription factor activity, RNA polymerase II-specific"/>
    <property type="evidence" value="ECO:0007669"/>
    <property type="project" value="TreeGrafter"/>
</dbReference>
<evidence type="ECO:0000313" key="9">
    <source>
        <dbReference type="Proteomes" id="UP000594454"/>
    </source>
</evidence>
<evidence type="ECO:0000256" key="1">
    <source>
        <dbReference type="ARBA" id="ARBA00004123"/>
    </source>
</evidence>
<dbReference type="OrthoDB" id="2596881at2759"/>
<feature type="region of interest" description="Disordered" evidence="6">
    <location>
        <begin position="114"/>
        <end position="192"/>
    </location>
</feature>
<protein>
    <recommendedName>
        <fullName evidence="7">BZIP domain-containing protein</fullName>
    </recommendedName>
</protein>
<evidence type="ECO:0000256" key="2">
    <source>
        <dbReference type="ARBA" id="ARBA00023015"/>
    </source>
</evidence>
<dbReference type="CDD" id="cd14722">
    <property type="entry name" value="bZIP_ATF3"/>
    <property type="match status" value="1"/>
</dbReference>
<accession>A0A7R8UTH7</accession>
<evidence type="ECO:0000256" key="5">
    <source>
        <dbReference type="ARBA" id="ARBA00023242"/>
    </source>
</evidence>
<dbReference type="GO" id="GO:0000978">
    <property type="term" value="F:RNA polymerase II cis-regulatory region sequence-specific DNA binding"/>
    <property type="evidence" value="ECO:0007669"/>
    <property type="project" value="TreeGrafter"/>
</dbReference>
<evidence type="ECO:0000256" key="4">
    <source>
        <dbReference type="ARBA" id="ARBA00023163"/>
    </source>
</evidence>
<dbReference type="InterPro" id="IPR000837">
    <property type="entry name" value="AP-1"/>
</dbReference>
<dbReference type="InterPro" id="IPR046347">
    <property type="entry name" value="bZIP_sf"/>
</dbReference>
<evidence type="ECO:0000256" key="6">
    <source>
        <dbReference type="SAM" id="MobiDB-lite"/>
    </source>
</evidence>
<dbReference type="PROSITE" id="PS00036">
    <property type="entry name" value="BZIP_BASIC"/>
    <property type="match status" value="1"/>
</dbReference>